<protein>
    <submittedName>
        <fullName evidence="2">Uncharacterized protein YjeT (DUF2065 family)</fullName>
    </submittedName>
</protein>
<feature type="transmembrane region" description="Helical" evidence="1">
    <location>
        <begin position="40"/>
        <end position="59"/>
    </location>
</feature>
<dbReference type="Proteomes" id="UP001230253">
    <property type="component" value="Unassembled WGS sequence"/>
</dbReference>
<gene>
    <name evidence="2" type="ORF">J2R99_002565</name>
</gene>
<organism evidence="2 3">
    <name type="scientific">Rhodopseudomonas julia</name>
    <dbReference type="NCBI Taxonomy" id="200617"/>
    <lineage>
        <taxon>Bacteria</taxon>
        <taxon>Pseudomonadati</taxon>
        <taxon>Pseudomonadota</taxon>
        <taxon>Alphaproteobacteria</taxon>
        <taxon>Hyphomicrobiales</taxon>
        <taxon>Nitrobacteraceae</taxon>
        <taxon>Rhodopseudomonas</taxon>
    </lineage>
</organism>
<dbReference type="PANTHER" id="PTHR38602:SF1">
    <property type="entry name" value="INNER MEMBRANE PROTEIN"/>
    <property type="match status" value="1"/>
</dbReference>
<keyword evidence="3" id="KW-1185">Reference proteome</keyword>
<dbReference type="PANTHER" id="PTHR38602">
    <property type="entry name" value="INNER MEMBRANE PROTEIN-RELATED"/>
    <property type="match status" value="1"/>
</dbReference>
<evidence type="ECO:0000313" key="2">
    <source>
        <dbReference type="EMBL" id="MDQ0326696.1"/>
    </source>
</evidence>
<proteinExistence type="predicted"/>
<accession>A0ABU0C850</accession>
<dbReference type="Pfam" id="PF09838">
    <property type="entry name" value="DUF2065"/>
    <property type="match status" value="1"/>
</dbReference>
<name>A0ABU0C850_9BRAD</name>
<keyword evidence="1" id="KW-1133">Transmembrane helix</keyword>
<dbReference type="InterPro" id="IPR019201">
    <property type="entry name" value="DUF2065"/>
</dbReference>
<evidence type="ECO:0000256" key="1">
    <source>
        <dbReference type="SAM" id="Phobius"/>
    </source>
</evidence>
<keyword evidence="1" id="KW-0472">Membrane</keyword>
<comment type="caution">
    <text evidence="2">The sequence shown here is derived from an EMBL/GenBank/DDBJ whole genome shotgun (WGS) entry which is preliminary data.</text>
</comment>
<reference evidence="2 3" key="1">
    <citation type="submission" date="2023-07" db="EMBL/GenBank/DDBJ databases">
        <title>Genomic Encyclopedia of Type Strains, Phase IV (KMG-IV): sequencing the most valuable type-strain genomes for metagenomic binning, comparative biology and taxonomic classification.</title>
        <authorList>
            <person name="Goeker M."/>
        </authorList>
    </citation>
    <scope>NUCLEOTIDE SEQUENCE [LARGE SCALE GENOMIC DNA]</scope>
    <source>
        <strain evidence="2 3">DSM 11549</strain>
    </source>
</reference>
<sequence length="61" mass="6449">MSDLFTAFGLVLALEGALYALFPDFMKRVAEQAVASPSDMLRTVGLVSAGFGVALVWLARG</sequence>
<keyword evidence="1" id="KW-0812">Transmembrane</keyword>
<dbReference type="EMBL" id="JAUSUK010000002">
    <property type="protein sequence ID" value="MDQ0326696.1"/>
    <property type="molecule type" value="Genomic_DNA"/>
</dbReference>
<evidence type="ECO:0000313" key="3">
    <source>
        <dbReference type="Proteomes" id="UP001230253"/>
    </source>
</evidence>
<dbReference type="RefSeq" id="WP_307154844.1">
    <property type="nucleotide sequence ID" value="NZ_JAUSUK010000002.1"/>
</dbReference>